<evidence type="ECO:0000313" key="3">
    <source>
        <dbReference type="Proteomes" id="UP000325255"/>
    </source>
</evidence>
<dbReference type="InterPro" id="IPR036291">
    <property type="entry name" value="NAD(P)-bd_dom_sf"/>
</dbReference>
<dbReference type="PRINTS" id="PR00080">
    <property type="entry name" value="SDRFAMILY"/>
</dbReference>
<name>A0A5M6IV63_9PROT</name>
<protein>
    <submittedName>
        <fullName evidence="2">SDR family oxidoreductase</fullName>
    </submittedName>
</protein>
<evidence type="ECO:0000256" key="1">
    <source>
        <dbReference type="ARBA" id="ARBA00006484"/>
    </source>
</evidence>
<proteinExistence type="inferred from homology"/>
<dbReference type="RefSeq" id="WP_150040769.1">
    <property type="nucleotide sequence ID" value="NZ_OW485601.1"/>
</dbReference>
<keyword evidence="3" id="KW-1185">Reference proteome</keyword>
<comment type="caution">
    <text evidence="2">The sequence shown here is derived from an EMBL/GenBank/DDBJ whole genome shotgun (WGS) entry which is preliminary data.</text>
</comment>
<dbReference type="PRINTS" id="PR00081">
    <property type="entry name" value="GDHRDH"/>
</dbReference>
<dbReference type="OrthoDB" id="9793325at2"/>
<organism evidence="2 3">
    <name type="scientific">Rhodovastum atsumiense</name>
    <dbReference type="NCBI Taxonomy" id="504468"/>
    <lineage>
        <taxon>Bacteria</taxon>
        <taxon>Pseudomonadati</taxon>
        <taxon>Pseudomonadota</taxon>
        <taxon>Alphaproteobacteria</taxon>
        <taxon>Acetobacterales</taxon>
        <taxon>Acetobacteraceae</taxon>
        <taxon>Rhodovastum</taxon>
    </lineage>
</organism>
<accession>A0A5M6IV63</accession>
<dbReference type="InterPro" id="IPR050259">
    <property type="entry name" value="SDR"/>
</dbReference>
<dbReference type="PANTHER" id="PTHR42879:SF6">
    <property type="entry name" value="NADPH-DEPENDENT REDUCTASE BACG"/>
    <property type="match status" value="1"/>
</dbReference>
<dbReference type="Pfam" id="PF13561">
    <property type="entry name" value="adh_short_C2"/>
    <property type="match status" value="1"/>
</dbReference>
<reference evidence="2 3" key="1">
    <citation type="submission" date="2019-09" db="EMBL/GenBank/DDBJ databases">
        <title>Genome sequence of Rhodovastum atsumiense, a diverse member of the Acetobacteraceae family of non-sulfur purple photosynthetic bacteria.</title>
        <authorList>
            <person name="Meyer T."/>
            <person name="Kyndt J."/>
        </authorList>
    </citation>
    <scope>NUCLEOTIDE SEQUENCE [LARGE SCALE GENOMIC DNA]</scope>
    <source>
        <strain evidence="2 3">DSM 21279</strain>
    </source>
</reference>
<dbReference type="Proteomes" id="UP000325255">
    <property type="component" value="Unassembled WGS sequence"/>
</dbReference>
<dbReference type="InterPro" id="IPR002347">
    <property type="entry name" value="SDR_fam"/>
</dbReference>
<evidence type="ECO:0000313" key="2">
    <source>
        <dbReference type="EMBL" id="KAA5612162.1"/>
    </source>
</evidence>
<dbReference type="EMBL" id="VWPK01000014">
    <property type="protein sequence ID" value="KAA5612162.1"/>
    <property type="molecule type" value="Genomic_DNA"/>
</dbReference>
<gene>
    <name evidence="2" type="ORF">F1189_10880</name>
</gene>
<comment type="similarity">
    <text evidence="1">Belongs to the short-chain dehydrogenases/reductases (SDR) family.</text>
</comment>
<dbReference type="AlphaFoldDB" id="A0A5M6IV63"/>
<sequence length="261" mass="26789">MDLGLSGKRVLVLGASQGLGEAIAKGFLAEGAPVIAAARSVEKIEAWRAVLPQEQAARCRVIAVDLADPASVAALADTVLAEGGVDVLINNGGGPAPGGVLAQGPQVWASAFAAMAESLFVLTARLIEPMLQRGWGRIITVGSSGVEQPIPTLAVSNTIRASVAGWSKSLATEVAGRGVTVNMLLPGRIATPRVASLDATRAARAGLDVEEVRRQSMAEIPAGRYGRPEEFAAVAVFLASEQAGYVTGSMIRVDGGMIRAV</sequence>
<dbReference type="Gene3D" id="3.40.50.720">
    <property type="entry name" value="NAD(P)-binding Rossmann-like Domain"/>
    <property type="match status" value="1"/>
</dbReference>
<dbReference type="SUPFAM" id="SSF51735">
    <property type="entry name" value="NAD(P)-binding Rossmann-fold domains"/>
    <property type="match status" value="1"/>
</dbReference>
<dbReference type="PANTHER" id="PTHR42879">
    <property type="entry name" value="3-OXOACYL-(ACYL-CARRIER-PROTEIN) REDUCTASE"/>
    <property type="match status" value="1"/>
</dbReference>